<dbReference type="InterPro" id="IPR036265">
    <property type="entry name" value="HIT-like_sf"/>
</dbReference>
<proteinExistence type="predicted"/>
<accession>A0A485LVW2</accession>
<reference evidence="1" key="1">
    <citation type="submission" date="2019-03" db="EMBL/GenBank/DDBJ databases">
        <authorList>
            <person name="Hao L."/>
        </authorList>
    </citation>
    <scope>NUCLEOTIDE SEQUENCE</scope>
</reference>
<organism evidence="1">
    <name type="scientific">anaerobic digester metagenome</name>
    <dbReference type="NCBI Taxonomy" id="1263854"/>
    <lineage>
        <taxon>unclassified sequences</taxon>
        <taxon>metagenomes</taxon>
        <taxon>ecological metagenomes</taxon>
    </lineage>
</organism>
<dbReference type="EMBL" id="CAADRN010000041">
    <property type="protein sequence ID" value="VFU11739.1"/>
    <property type="molecule type" value="Genomic_DNA"/>
</dbReference>
<dbReference type="AlphaFoldDB" id="A0A485LVW2"/>
<gene>
    <name evidence="1" type="ORF">SCFA_1350001</name>
</gene>
<dbReference type="SUPFAM" id="SSF54197">
    <property type="entry name" value="HIT-like"/>
    <property type="match status" value="1"/>
</dbReference>
<sequence length="284" mass="31920">MEEHRSNCPFCSPEERTPGERFGRIRGKYCLTAANLAKYDGYHGLIIAREHHPLRFNEDMVEDYFRVAARWFQEVKTDTALRGGGPALYPFLIWNCLWPAGSSILHGHLQLTVAQRRPYPRLKQLLDCSTRYGHRYGSNYFQDLYTLYKALGLGWEKGESRFLSMLTPIKEKEVWILLPPGPATPDRLGQAGRAVGRVLGRLKQQACLQSFNVGVYLPPLGGEAEPGGWEDFPLVVRLVDRGDVFNRTADFGAMELFALSVISSDPFSVAGLLKPSHNAEFSSG</sequence>
<name>A0A485LVW2_9ZZZZ</name>
<protein>
    <recommendedName>
        <fullName evidence="2">Galactose-1-phosphate uridylyltransferase</fullName>
    </recommendedName>
</protein>
<evidence type="ECO:0000313" key="1">
    <source>
        <dbReference type="EMBL" id="VFU11739.1"/>
    </source>
</evidence>
<evidence type="ECO:0008006" key="2">
    <source>
        <dbReference type="Google" id="ProtNLM"/>
    </source>
</evidence>